<evidence type="ECO:0000256" key="3">
    <source>
        <dbReference type="ARBA" id="ARBA00022448"/>
    </source>
</evidence>
<gene>
    <name evidence="14" type="primary">LOC101863783</name>
</gene>
<protein>
    <submittedName>
        <fullName evidence="14">Solute carrier family 25 member 40</fullName>
    </submittedName>
</protein>
<evidence type="ECO:0000256" key="8">
    <source>
        <dbReference type="ARBA" id="ARBA00023128"/>
    </source>
</evidence>
<keyword evidence="4 10" id="KW-0812">Transmembrane</keyword>
<keyword evidence="9 10" id="KW-0472">Membrane</keyword>
<keyword evidence="3 11" id="KW-0813">Transport</keyword>
<dbReference type="InterPro" id="IPR023395">
    <property type="entry name" value="MCP_dom_sf"/>
</dbReference>
<name>A0ABM0K883_APLCA</name>
<feature type="repeat" description="Solcar" evidence="10">
    <location>
        <begin position="150"/>
        <end position="234"/>
    </location>
</feature>
<evidence type="ECO:0000256" key="10">
    <source>
        <dbReference type="PROSITE-ProRule" id="PRU00282"/>
    </source>
</evidence>
<dbReference type="InterPro" id="IPR018108">
    <property type="entry name" value="MCP_transmembrane"/>
</dbReference>
<dbReference type="PANTHER" id="PTHR45760:SF2">
    <property type="entry name" value="FI19922P1-RELATED"/>
    <property type="match status" value="1"/>
</dbReference>
<keyword evidence="8" id="KW-0496">Mitochondrion</keyword>
<evidence type="ECO:0000256" key="9">
    <source>
        <dbReference type="ARBA" id="ARBA00023136"/>
    </source>
</evidence>
<keyword evidence="6" id="KW-0999">Mitochondrion inner membrane</keyword>
<keyword evidence="7" id="KW-1133">Transmembrane helix</keyword>
<dbReference type="Proteomes" id="UP000694888">
    <property type="component" value="Unplaced"/>
</dbReference>
<dbReference type="PROSITE" id="PS50920">
    <property type="entry name" value="SOLCAR"/>
    <property type="match status" value="3"/>
</dbReference>
<evidence type="ECO:0000256" key="5">
    <source>
        <dbReference type="ARBA" id="ARBA00022737"/>
    </source>
</evidence>
<evidence type="ECO:0000256" key="12">
    <source>
        <dbReference type="SAM" id="MobiDB-lite"/>
    </source>
</evidence>
<evidence type="ECO:0000256" key="7">
    <source>
        <dbReference type="ARBA" id="ARBA00022989"/>
    </source>
</evidence>
<dbReference type="PANTHER" id="PTHR45760">
    <property type="entry name" value="FI19922P1-RELATED"/>
    <property type="match status" value="1"/>
</dbReference>
<proteinExistence type="inferred from homology"/>
<organism evidence="13 14">
    <name type="scientific">Aplysia californica</name>
    <name type="common">California sea hare</name>
    <dbReference type="NCBI Taxonomy" id="6500"/>
    <lineage>
        <taxon>Eukaryota</taxon>
        <taxon>Metazoa</taxon>
        <taxon>Spiralia</taxon>
        <taxon>Lophotrochozoa</taxon>
        <taxon>Mollusca</taxon>
        <taxon>Gastropoda</taxon>
        <taxon>Heterobranchia</taxon>
        <taxon>Euthyneura</taxon>
        <taxon>Tectipleura</taxon>
        <taxon>Aplysiida</taxon>
        <taxon>Aplysioidea</taxon>
        <taxon>Aplysiidae</taxon>
        <taxon>Aplysia</taxon>
    </lineage>
</organism>
<dbReference type="RefSeq" id="XP_005111116.1">
    <property type="nucleotide sequence ID" value="XM_005111059.2"/>
</dbReference>
<feature type="repeat" description="Solcar" evidence="10">
    <location>
        <begin position="244"/>
        <end position="337"/>
    </location>
</feature>
<dbReference type="Pfam" id="PF00153">
    <property type="entry name" value="Mito_carr"/>
    <property type="match status" value="3"/>
</dbReference>
<evidence type="ECO:0000256" key="4">
    <source>
        <dbReference type="ARBA" id="ARBA00022692"/>
    </source>
</evidence>
<evidence type="ECO:0000256" key="6">
    <source>
        <dbReference type="ARBA" id="ARBA00022792"/>
    </source>
</evidence>
<keyword evidence="5" id="KW-0677">Repeat</keyword>
<evidence type="ECO:0000256" key="1">
    <source>
        <dbReference type="ARBA" id="ARBA00004448"/>
    </source>
</evidence>
<accession>A0ABM0K883</accession>
<dbReference type="Gene3D" id="1.50.40.10">
    <property type="entry name" value="Mitochondrial carrier domain"/>
    <property type="match status" value="2"/>
</dbReference>
<evidence type="ECO:0000256" key="11">
    <source>
        <dbReference type="RuleBase" id="RU000488"/>
    </source>
</evidence>
<feature type="compositionally biased region" description="Polar residues" evidence="12">
    <location>
        <begin position="348"/>
        <end position="378"/>
    </location>
</feature>
<reference evidence="14" key="1">
    <citation type="submission" date="2025-08" db="UniProtKB">
        <authorList>
            <consortium name="RefSeq"/>
        </authorList>
    </citation>
    <scope>IDENTIFICATION</scope>
</reference>
<sequence length="386" mass="42518">MSETAWEETQQPSKQGLRISPSQQMIASSTGALLTSLMMTPLDVVKIRLQSQAKPAAFTKGHCFVYCNGLMDHLCPCVNGLTPSSQWYKRPGHFNGTLDALLKIARYEGVTSLWSGLPPTLVMAIPATVVYFTCYEQLRTLMGYREDVLSDQWKPPAAGAVARVWAATLISPIEMLRTKVQSEHLTYSKVFDAVRDMVKSRGVLSLWRGLGPTLLRDVPFSALYWGGYEAIKASVLISTGRDKLKFSESFLAGASSGSVAAVITLPFDVIKTRRQIELGQTEILGQQKEVSSTWRIIHKIYAEEGFRALYAGLLPRLAKVAPSCAIMVSTYEFFKYFFMNQNLNKGSTNGSYPDTADDSSLTTKDNASPDAAQNSSLSTKDKFSQG</sequence>
<feature type="region of interest" description="Disordered" evidence="12">
    <location>
        <begin position="348"/>
        <end position="386"/>
    </location>
</feature>
<dbReference type="GeneID" id="101863783"/>
<comment type="subcellular location">
    <subcellularLocation>
        <location evidence="1">Mitochondrion inner membrane</location>
        <topology evidence="1">Multi-pass membrane protein</topology>
    </subcellularLocation>
</comment>
<dbReference type="SUPFAM" id="SSF103506">
    <property type="entry name" value="Mitochondrial carrier"/>
    <property type="match status" value="1"/>
</dbReference>
<evidence type="ECO:0000313" key="14">
    <source>
        <dbReference type="RefSeq" id="XP_005111116.1"/>
    </source>
</evidence>
<comment type="similarity">
    <text evidence="2 11">Belongs to the mitochondrial carrier (TC 2.A.29) family.</text>
</comment>
<evidence type="ECO:0000313" key="13">
    <source>
        <dbReference type="Proteomes" id="UP000694888"/>
    </source>
</evidence>
<evidence type="ECO:0000256" key="2">
    <source>
        <dbReference type="ARBA" id="ARBA00006375"/>
    </source>
</evidence>
<feature type="region of interest" description="Disordered" evidence="12">
    <location>
        <begin position="1"/>
        <end position="21"/>
    </location>
</feature>
<keyword evidence="13" id="KW-1185">Reference proteome</keyword>
<feature type="repeat" description="Solcar" evidence="10">
    <location>
        <begin position="19"/>
        <end position="141"/>
    </location>
</feature>
<dbReference type="InterPro" id="IPR045315">
    <property type="entry name" value="Mtm1-like"/>
</dbReference>